<sequence length="737" mass="81310">MTSISSESVATILCTSKQTRFHIEAPNYRELDIEGISITVTAGSKATSKGKAKAAKGDGIEILTNARLTLKEGQRYALVGRNGTGKSSAFAYMAALLKAIADKLIPGIPEGTRVALLQQSRLVGENADEKPESTSTVLEEVIERATAKHAVEQEITVLSDGVNASDSYAPVRALRQLKHHRHQQRLFRLDKDARLRSGARGLQARKALVAYEKLVAESSTLLEQPNEDIAPETLQAETQEAIDMLADLQIQVDPARVSETESKAKKILAGLGFSEALTAKPIASLSGGWHMRASLASALLQETDLLVLDEPTNFLDLLGIIWLQRYLERLDESDRAPTLILVSHDRDFISVCTDLIILKDKQLTSFHGDLPTFETSQSERKLWLAKMKDAQDRQKAHIEKSIAANVKAGKANDDQNKLRQAKSRQKKLDDRWGLQVSSRGGRFKLNRDLAGYHLTSRDDIDIPPEDRPVVIYLPEPPDLRFPGALISLENAAFRYSAKTPLIVQDVTLSVGMGDRIGILGLNGAGKSTLIKMLVEEIRPSSGSITTHPRLKLGYYSQHAVDALQAIGSAEPSLTALALLTREVESHTDDLNEGDLRGLLGKLGLPGRIASDVPLAKLSGGQVVRVELARLLWKHPHCLILDEVTTHLDYETVTALREALRDWEGAVILVSHDRWFMRGVVEGLRDEDDEGSEDDDDEEKPRRRVVFRLKGGKMGVLENGVSEFEQLMEKRVNKLLPQ</sequence>
<dbReference type="AlphaFoldDB" id="A0A0P7B356"/>
<evidence type="ECO:0000256" key="3">
    <source>
        <dbReference type="ARBA" id="ARBA00022840"/>
    </source>
</evidence>
<evidence type="ECO:0000313" key="6">
    <source>
        <dbReference type="Proteomes" id="UP000050424"/>
    </source>
</evidence>
<evidence type="ECO:0000256" key="1">
    <source>
        <dbReference type="ARBA" id="ARBA00022737"/>
    </source>
</evidence>
<dbReference type="STRING" id="78410.A0A0P7B356"/>
<dbReference type="SMART" id="SM00382">
    <property type="entry name" value="AAA"/>
    <property type="match status" value="2"/>
</dbReference>
<keyword evidence="3" id="KW-0067">ATP-binding</keyword>
<evidence type="ECO:0000259" key="4">
    <source>
        <dbReference type="PROSITE" id="PS50893"/>
    </source>
</evidence>
<dbReference type="GO" id="GO:0016887">
    <property type="term" value="F:ATP hydrolysis activity"/>
    <property type="evidence" value="ECO:0007669"/>
    <property type="project" value="InterPro"/>
</dbReference>
<keyword evidence="2" id="KW-0547">Nucleotide-binding</keyword>
<feature type="domain" description="ABC transporter" evidence="4">
    <location>
        <begin position="31"/>
        <end position="385"/>
    </location>
</feature>
<dbReference type="InterPro" id="IPR032781">
    <property type="entry name" value="ABC_tran_Xtn"/>
</dbReference>
<dbReference type="CDD" id="cd03221">
    <property type="entry name" value="ABCF_EF-3"/>
    <property type="match status" value="1"/>
</dbReference>
<dbReference type="InterPro" id="IPR027417">
    <property type="entry name" value="P-loop_NTPase"/>
</dbReference>
<dbReference type="PANTHER" id="PTHR19211:SF135">
    <property type="entry name" value="ATPASE, PUTATIVE (AFU_ORTHOLOGUE AFUA_1G16440)-RELATED"/>
    <property type="match status" value="1"/>
</dbReference>
<dbReference type="InterPro" id="IPR050611">
    <property type="entry name" value="ABCF"/>
</dbReference>
<dbReference type="Gene3D" id="3.40.50.300">
    <property type="entry name" value="P-loop containing nucleotide triphosphate hydrolases"/>
    <property type="match status" value="2"/>
</dbReference>
<gene>
    <name evidence="5" type="ORF">AK830_g11500</name>
</gene>
<feature type="domain" description="ABC transporter" evidence="4">
    <location>
        <begin position="486"/>
        <end position="713"/>
    </location>
</feature>
<dbReference type="PROSITE" id="PS50893">
    <property type="entry name" value="ABC_TRANSPORTER_2"/>
    <property type="match status" value="2"/>
</dbReference>
<keyword evidence="6" id="KW-1185">Reference proteome</keyword>
<name>A0A0P7B356_9HYPO</name>
<dbReference type="InterPro" id="IPR003593">
    <property type="entry name" value="AAA+_ATPase"/>
</dbReference>
<evidence type="ECO:0000256" key="2">
    <source>
        <dbReference type="ARBA" id="ARBA00022741"/>
    </source>
</evidence>
<comment type="caution">
    <text evidence="5">The sequence shown here is derived from an EMBL/GenBank/DDBJ whole genome shotgun (WGS) entry which is preliminary data.</text>
</comment>
<dbReference type="Pfam" id="PF00005">
    <property type="entry name" value="ABC_tran"/>
    <property type="match status" value="2"/>
</dbReference>
<dbReference type="InterPro" id="IPR003439">
    <property type="entry name" value="ABC_transporter-like_ATP-bd"/>
</dbReference>
<proteinExistence type="predicted"/>
<dbReference type="PANTHER" id="PTHR19211">
    <property type="entry name" value="ATP-BINDING TRANSPORT PROTEIN-RELATED"/>
    <property type="match status" value="1"/>
</dbReference>
<dbReference type="SUPFAM" id="SSF52540">
    <property type="entry name" value="P-loop containing nucleoside triphosphate hydrolases"/>
    <property type="match status" value="2"/>
</dbReference>
<organism evidence="5 6">
    <name type="scientific">Neonectria ditissima</name>
    <dbReference type="NCBI Taxonomy" id="78410"/>
    <lineage>
        <taxon>Eukaryota</taxon>
        <taxon>Fungi</taxon>
        <taxon>Dikarya</taxon>
        <taxon>Ascomycota</taxon>
        <taxon>Pezizomycotina</taxon>
        <taxon>Sordariomycetes</taxon>
        <taxon>Hypocreomycetidae</taxon>
        <taxon>Hypocreales</taxon>
        <taxon>Nectriaceae</taxon>
        <taxon>Neonectria</taxon>
    </lineage>
</organism>
<protein>
    <recommendedName>
        <fullName evidence="4">ABC transporter domain-containing protein</fullName>
    </recommendedName>
</protein>
<dbReference type="Pfam" id="PF12848">
    <property type="entry name" value="ABC_tran_Xtn"/>
    <property type="match status" value="1"/>
</dbReference>
<dbReference type="GO" id="GO:0005524">
    <property type="term" value="F:ATP binding"/>
    <property type="evidence" value="ECO:0007669"/>
    <property type="project" value="UniProtKB-KW"/>
</dbReference>
<dbReference type="Proteomes" id="UP000050424">
    <property type="component" value="Unassembled WGS sequence"/>
</dbReference>
<keyword evidence="1" id="KW-0677">Repeat</keyword>
<reference evidence="5 6" key="1">
    <citation type="submission" date="2015-09" db="EMBL/GenBank/DDBJ databases">
        <title>Draft genome of a European isolate of the apple canker pathogen Neonectria ditissima.</title>
        <authorList>
            <person name="Gomez-Cortecero A."/>
            <person name="Harrison R.J."/>
            <person name="Armitage A.D."/>
        </authorList>
    </citation>
    <scope>NUCLEOTIDE SEQUENCE [LARGE SCALE GENOMIC DNA]</scope>
    <source>
        <strain evidence="5 6">R09/05</strain>
    </source>
</reference>
<dbReference type="OrthoDB" id="2110130at2759"/>
<evidence type="ECO:0000313" key="5">
    <source>
        <dbReference type="EMBL" id="KPM35070.1"/>
    </source>
</evidence>
<accession>A0A0P7B356</accession>
<dbReference type="EMBL" id="LKCW01000277">
    <property type="protein sequence ID" value="KPM35070.1"/>
    <property type="molecule type" value="Genomic_DNA"/>
</dbReference>